<dbReference type="Proteomes" id="UP000250235">
    <property type="component" value="Unassembled WGS sequence"/>
</dbReference>
<evidence type="ECO:0000313" key="1">
    <source>
        <dbReference type="EMBL" id="KZV38794.1"/>
    </source>
</evidence>
<reference evidence="1 2" key="1">
    <citation type="journal article" date="2015" name="Proc. Natl. Acad. Sci. U.S.A.">
        <title>The resurrection genome of Boea hygrometrica: A blueprint for survival of dehydration.</title>
        <authorList>
            <person name="Xiao L."/>
            <person name="Yang G."/>
            <person name="Zhang L."/>
            <person name="Yang X."/>
            <person name="Zhao S."/>
            <person name="Ji Z."/>
            <person name="Zhou Q."/>
            <person name="Hu M."/>
            <person name="Wang Y."/>
            <person name="Chen M."/>
            <person name="Xu Y."/>
            <person name="Jin H."/>
            <person name="Xiao X."/>
            <person name="Hu G."/>
            <person name="Bao F."/>
            <person name="Hu Y."/>
            <person name="Wan P."/>
            <person name="Li L."/>
            <person name="Deng X."/>
            <person name="Kuang T."/>
            <person name="Xiang C."/>
            <person name="Zhu J.K."/>
            <person name="Oliver M.J."/>
            <person name="He Y."/>
        </authorList>
    </citation>
    <scope>NUCLEOTIDE SEQUENCE [LARGE SCALE GENOMIC DNA]</scope>
    <source>
        <strain evidence="2">cv. XS01</strain>
    </source>
</reference>
<evidence type="ECO:0000313" key="2">
    <source>
        <dbReference type="Proteomes" id="UP000250235"/>
    </source>
</evidence>
<accession>A0A2Z7BWM7</accession>
<protein>
    <submittedName>
        <fullName evidence="1">Uncharacterized protein</fullName>
    </submittedName>
</protein>
<name>A0A2Z7BWM7_9LAMI</name>
<gene>
    <name evidence="1" type="ORF">F511_19844</name>
</gene>
<organism evidence="1 2">
    <name type="scientific">Dorcoceras hygrometricum</name>
    <dbReference type="NCBI Taxonomy" id="472368"/>
    <lineage>
        <taxon>Eukaryota</taxon>
        <taxon>Viridiplantae</taxon>
        <taxon>Streptophyta</taxon>
        <taxon>Embryophyta</taxon>
        <taxon>Tracheophyta</taxon>
        <taxon>Spermatophyta</taxon>
        <taxon>Magnoliopsida</taxon>
        <taxon>eudicotyledons</taxon>
        <taxon>Gunneridae</taxon>
        <taxon>Pentapetalae</taxon>
        <taxon>asterids</taxon>
        <taxon>lamiids</taxon>
        <taxon>Lamiales</taxon>
        <taxon>Gesneriaceae</taxon>
        <taxon>Didymocarpoideae</taxon>
        <taxon>Trichosporeae</taxon>
        <taxon>Loxocarpinae</taxon>
        <taxon>Dorcoceras</taxon>
    </lineage>
</organism>
<dbReference type="EMBL" id="KV001730">
    <property type="protein sequence ID" value="KZV38794.1"/>
    <property type="molecule type" value="Genomic_DNA"/>
</dbReference>
<sequence>MVTMFKALESSGLRSFLGCSADIYEGDLEDFFETALVRENAVINCVQGKLIEISEEQFAGVFELPSEGQTSVEALPKDLIKVARKAFSESGEPKDFMQEKGDKGYGDSLFKASPGFAVQICVLLKGAPDLTLGESKAFPPLKILTVNIVGTYVAKNKSVSTTAEEVKDEPVLEKVVKTAAKRRPAPIAEPAAKKKRTTVGRAAPTENTLAIVPVVQEVVPISIVPVESPRAQSRQAPKRKLILQAESDEEESEEEIVVVET</sequence>
<dbReference type="AlphaFoldDB" id="A0A2Z7BWM7"/>
<proteinExistence type="predicted"/>
<keyword evidence="2" id="KW-1185">Reference proteome</keyword>